<dbReference type="EMBL" id="GL452008">
    <property type="protein sequence ID" value="EFN78088.1"/>
    <property type="molecule type" value="Genomic_DNA"/>
</dbReference>
<dbReference type="OrthoDB" id="6361347at2759"/>
<evidence type="ECO:0000256" key="2">
    <source>
        <dbReference type="SAM" id="Phobius"/>
    </source>
</evidence>
<dbReference type="OMA" id="KSQQCPY"/>
<dbReference type="InParanoid" id="E2C1X6"/>
<dbReference type="PhylomeDB" id="E2C1X6"/>
<name>E2C1X6_HARSA</name>
<keyword evidence="4" id="KW-1185">Reference proteome</keyword>
<dbReference type="AlphaFoldDB" id="E2C1X6"/>
<organism evidence="4">
    <name type="scientific">Harpegnathos saltator</name>
    <name type="common">Jerdon's jumping ant</name>
    <dbReference type="NCBI Taxonomy" id="610380"/>
    <lineage>
        <taxon>Eukaryota</taxon>
        <taxon>Metazoa</taxon>
        <taxon>Ecdysozoa</taxon>
        <taxon>Arthropoda</taxon>
        <taxon>Hexapoda</taxon>
        <taxon>Insecta</taxon>
        <taxon>Pterygota</taxon>
        <taxon>Neoptera</taxon>
        <taxon>Endopterygota</taxon>
        <taxon>Hymenoptera</taxon>
        <taxon>Apocrita</taxon>
        <taxon>Aculeata</taxon>
        <taxon>Formicoidea</taxon>
        <taxon>Formicidae</taxon>
        <taxon>Ponerinae</taxon>
        <taxon>Ponerini</taxon>
        <taxon>Harpegnathos</taxon>
    </lineage>
</organism>
<evidence type="ECO:0000256" key="1">
    <source>
        <dbReference type="SAM" id="MobiDB-lite"/>
    </source>
</evidence>
<dbReference type="KEGG" id="hst:105189053"/>
<dbReference type="Proteomes" id="UP000008237">
    <property type="component" value="Unassembled WGS sequence"/>
</dbReference>
<dbReference type="PANTHER" id="PTHR37159:SF1">
    <property type="entry name" value="GH11867P"/>
    <property type="match status" value="1"/>
</dbReference>
<dbReference type="PANTHER" id="PTHR37159">
    <property type="entry name" value="GH11867P"/>
    <property type="match status" value="1"/>
</dbReference>
<feature type="transmembrane region" description="Helical" evidence="2">
    <location>
        <begin position="125"/>
        <end position="147"/>
    </location>
</feature>
<feature type="compositionally biased region" description="Polar residues" evidence="1">
    <location>
        <begin position="14"/>
        <end position="23"/>
    </location>
</feature>
<gene>
    <name evidence="3" type="ORF">EAI_14684</name>
</gene>
<reference evidence="3 4" key="1">
    <citation type="journal article" date="2010" name="Science">
        <title>Genomic comparison of the ants Camponotus floridanus and Harpegnathos saltator.</title>
        <authorList>
            <person name="Bonasio R."/>
            <person name="Zhang G."/>
            <person name="Ye C."/>
            <person name="Mutti N.S."/>
            <person name="Fang X."/>
            <person name="Qin N."/>
            <person name="Donahue G."/>
            <person name="Yang P."/>
            <person name="Li Q."/>
            <person name="Li C."/>
            <person name="Zhang P."/>
            <person name="Huang Z."/>
            <person name="Berger S.L."/>
            <person name="Reinberg D."/>
            <person name="Wang J."/>
            <person name="Liebig J."/>
        </authorList>
    </citation>
    <scope>NUCLEOTIDE SEQUENCE [LARGE SCALE GENOMIC DNA]</scope>
    <source>
        <strain evidence="3 4">R22 G/1</strain>
    </source>
</reference>
<accession>E2C1X6</accession>
<keyword evidence="2" id="KW-1133">Transmembrane helix</keyword>
<evidence type="ECO:0000313" key="3">
    <source>
        <dbReference type="EMBL" id="EFN78088.1"/>
    </source>
</evidence>
<protein>
    <submittedName>
        <fullName evidence="3">Uncharacterized protein</fullName>
    </submittedName>
</protein>
<keyword evidence="2" id="KW-0472">Membrane</keyword>
<feature type="region of interest" description="Disordered" evidence="1">
    <location>
        <begin position="1"/>
        <end position="29"/>
    </location>
</feature>
<dbReference type="STRING" id="610380.E2C1X6"/>
<proteinExistence type="predicted"/>
<sequence length="459" mass="54272">MDTLSSAERLEESSFLSPQQSSGPDKPTMALFNSKNLNDQNDVINFVKMCQQKCKSELPEDFDLWPIDQQLDHLTSNVDKYFPNIPASLRFILPSVFKSQDYEQSVSEKPDWLDMAKFRRGQAFALRYFNGICLAHMISLFEVFTFVDGMKTLILSQKSNTPYKASQRYMSTTIRVKHWYEEDPWDPKTRAHQDIQAVRKMHLAMRRKLCSYDYNQIDENSKIPYAFCPMLKTFTEDLRDSCSETKDLQCPYTMMRTKGINQGEMSGTQFAYVGLIVLYPKKFGIHHVSDHDLDAFCHLWRAIGYLLGIEDRHNFCQGSLQDVQRRSRDFIEYWLKPNLHTVTPEWEHMSMCVFKGMRYYIPMTSYKVYLLYLCDILDLKMPRLHKYLSWLENVVYVFYKFLFDYATMLPFITNVLNVYMCARLNLAENYGPKRNFGAKEYNKSYERKLHETVKFHKSM</sequence>
<evidence type="ECO:0000313" key="4">
    <source>
        <dbReference type="Proteomes" id="UP000008237"/>
    </source>
</evidence>
<keyword evidence="2" id="KW-0812">Transmembrane</keyword>